<dbReference type="RefSeq" id="WP_197524945.1">
    <property type="nucleotide sequence ID" value="NZ_SJPH01000004.1"/>
</dbReference>
<dbReference type="InterPro" id="IPR025357">
    <property type="entry name" value="DUF4261"/>
</dbReference>
<reference evidence="2 3" key="1">
    <citation type="submission" date="2019-02" db="EMBL/GenBank/DDBJ databases">
        <title>Deep-cultivation of Planctomycetes and their phenomic and genomic characterization uncovers novel biology.</title>
        <authorList>
            <person name="Wiegand S."/>
            <person name="Jogler M."/>
            <person name="Boedeker C."/>
            <person name="Pinto D."/>
            <person name="Vollmers J."/>
            <person name="Rivas-Marin E."/>
            <person name="Kohn T."/>
            <person name="Peeters S.H."/>
            <person name="Heuer A."/>
            <person name="Rast P."/>
            <person name="Oberbeckmann S."/>
            <person name="Bunk B."/>
            <person name="Jeske O."/>
            <person name="Meyerdierks A."/>
            <person name="Storesund J.E."/>
            <person name="Kallscheuer N."/>
            <person name="Luecker S."/>
            <person name="Lage O.M."/>
            <person name="Pohl T."/>
            <person name="Merkel B.J."/>
            <person name="Hornburger P."/>
            <person name="Mueller R.-W."/>
            <person name="Bruemmer F."/>
            <person name="Labrenz M."/>
            <person name="Spormann A.M."/>
            <person name="Op Den Camp H."/>
            <person name="Overmann J."/>
            <person name="Amann R."/>
            <person name="Jetten M.S.M."/>
            <person name="Mascher T."/>
            <person name="Medema M.H."/>
            <person name="Devos D.P."/>
            <person name="Kaster A.-K."/>
            <person name="Ovreas L."/>
            <person name="Rohde M."/>
            <person name="Galperin M.Y."/>
            <person name="Jogler C."/>
        </authorList>
    </citation>
    <scope>NUCLEOTIDE SEQUENCE [LARGE SCALE GENOMIC DNA]</scope>
    <source>
        <strain evidence="2 3">Pla111</strain>
    </source>
</reference>
<keyword evidence="3" id="KW-1185">Reference proteome</keyword>
<name>A0A5C5VZI2_9BACT</name>
<gene>
    <name evidence="2" type="ORF">Pla111_21490</name>
</gene>
<protein>
    <recommendedName>
        <fullName evidence="1">DUF4261 domain-containing protein</fullName>
    </recommendedName>
</protein>
<evidence type="ECO:0000313" key="2">
    <source>
        <dbReference type="EMBL" id="TWT43199.1"/>
    </source>
</evidence>
<sequence>MSQSSRWIALVALAEPSPPNGPQLVDEIARLFPHHPVPQISSQTPAAVTIALGATQEVTLNVTLVDKPIPWSRLEGPCATAWYWPEAESALRSHRAHLFVTMLDEGSKAIQQAQRLTSLLTAVAAVSPARGLVWGPTGAVHQPRDFANLAATATPENLPLNLWIDFRVFEGDPAPGTDRPQYGLFTTGMESFGYREFEAPGYQGDPQQLVSAAYNIAHYALEKRASLQDAEVIGLPDESQVTLREAKSVIDPEQDVMVLEFNA</sequence>
<evidence type="ECO:0000259" key="1">
    <source>
        <dbReference type="Pfam" id="PF14080"/>
    </source>
</evidence>
<comment type="caution">
    <text evidence="2">The sequence shown here is derived from an EMBL/GenBank/DDBJ whole genome shotgun (WGS) entry which is preliminary data.</text>
</comment>
<feature type="domain" description="DUF4261" evidence="1">
    <location>
        <begin position="186"/>
        <end position="260"/>
    </location>
</feature>
<proteinExistence type="predicted"/>
<dbReference type="Proteomes" id="UP000318995">
    <property type="component" value="Unassembled WGS sequence"/>
</dbReference>
<dbReference type="AlphaFoldDB" id="A0A5C5VZI2"/>
<accession>A0A5C5VZI2</accession>
<dbReference type="EMBL" id="SJPH01000004">
    <property type="protein sequence ID" value="TWT43199.1"/>
    <property type="molecule type" value="Genomic_DNA"/>
</dbReference>
<evidence type="ECO:0000313" key="3">
    <source>
        <dbReference type="Proteomes" id="UP000318995"/>
    </source>
</evidence>
<organism evidence="2 3">
    <name type="scientific">Botrimarina hoheduenensis</name>
    <dbReference type="NCBI Taxonomy" id="2528000"/>
    <lineage>
        <taxon>Bacteria</taxon>
        <taxon>Pseudomonadati</taxon>
        <taxon>Planctomycetota</taxon>
        <taxon>Planctomycetia</taxon>
        <taxon>Pirellulales</taxon>
        <taxon>Lacipirellulaceae</taxon>
        <taxon>Botrimarina</taxon>
    </lineage>
</organism>
<dbReference type="Pfam" id="PF14080">
    <property type="entry name" value="DUF4261"/>
    <property type="match status" value="1"/>
</dbReference>